<name>A0A953JC69_9BACT</name>
<evidence type="ECO:0000313" key="2">
    <source>
        <dbReference type="Proteomes" id="UP000705867"/>
    </source>
</evidence>
<gene>
    <name evidence="1" type="ORF">K8I29_07615</name>
</gene>
<organism evidence="1 2">
    <name type="scientific">Candidatus Nitrobium versatile</name>
    <dbReference type="NCBI Taxonomy" id="2884831"/>
    <lineage>
        <taxon>Bacteria</taxon>
        <taxon>Pseudomonadati</taxon>
        <taxon>Nitrospirota</taxon>
        <taxon>Nitrospiria</taxon>
        <taxon>Nitrospirales</taxon>
        <taxon>Nitrospiraceae</taxon>
        <taxon>Candidatus Nitrobium</taxon>
    </lineage>
</organism>
<dbReference type="InterPro" id="IPR043519">
    <property type="entry name" value="NT_sf"/>
</dbReference>
<accession>A0A953JC69</accession>
<dbReference type="AlphaFoldDB" id="A0A953JC69"/>
<reference evidence="1" key="1">
    <citation type="journal article" date="2021" name="bioRxiv">
        <title>Unraveling nitrogen, sulfur and carbon metabolic pathways and microbial community transcriptional responses to substrate deprivation and toxicity stresses in a bioreactor mimicking anoxic brackish coastal sediment conditions.</title>
        <authorList>
            <person name="Martins P.D."/>
            <person name="Echeveste M.J."/>
            <person name="Arshad A."/>
            <person name="Kurth J."/>
            <person name="Ouboter H."/>
            <person name="Jetten M.S.M."/>
            <person name="Welte C.U."/>
        </authorList>
    </citation>
    <scope>NUCLEOTIDE SEQUENCE</scope>
    <source>
        <strain evidence="1">MAG_39</strain>
    </source>
</reference>
<dbReference type="SUPFAM" id="SSF81301">
    <property type="entry name" value="Nucleotidyltransferase"/>
    <property type="match status" value="1"/>
</dbReference>
<proteinExistence type="predicted"/>
<reference evidence="1" key="2">
    <citation type="submission" date="2021-08" db="EMBL/GenBank/DDBJ databases">
        <authorList>
            <person name="Dalcin Martins P."/>
        </authorList>
    </citation>
    <scope>NUCLEOTIDE SEQUENCE</scope>
    <source>
        <strain evidence="1">MAG_39</strain>
    </source>
</reference>
<evidence type="ECO:0000313" key="1">
    <source>
        <dbReference type="EMBL" id="MBZ0156069.1"/>
    </source>
</evidence>
<dbReference type="Proteomes" id="UP000705867">
    <property type="component" value="Unassembled WGS sequence"/>
</dbReference>
<dbReference type="Gene3D" id="3.30.460.40">
    <property type="match status" value="1"/>
</dbReference>
<comment type="caution">
    <text evidence="1">The sequence shown here is derived from an EMBL/GenBank/DDBJ whole genome shotgun (WGS) entry which is preliminary data.</text>
</comment>
<sequence length="166" mass="19205">MEIFKRLFDTLNRAGVEYLVCGGIAVNLYGIERATADIDLAVRLDEENLGRFVTAVKELGLKPKMPVRLEELTEPGKREEWRKEKGMVVFSLYDEEAPFFLLDVFIEAPFDFQNIYQRRTEIRLGDIAIPLAPIDALIEMKEKTGRPQDGADVFYLKKIMEEWKDD</sequence>
<protein>
    <recommendedName>
        <fullName evidence="3">Nucleotidyltransferase family protein</fullName>
    </recommendedName>
</protein>
<dbReference type="EMBL" id="JAIOIV010000063">
    <property type="protein sequence ID" value="MBZ0156069.1"/>
    <property type="molecule type" value="Genomic_DNA"/>
</dbReference>
<evidence type="ECO:0008006" key="3">
    <source>
        <dbReference type="Google" id="ProtNLM"/>
    </source>
</evidence>